<evidence type="ECO:0000256" key="2">
    <source>
        <dbReference type="SAM" id="Phobius"/>
    </source>
</evidence>
<proteinExistence type="predicted"/>
<dbReference type="OrthoDB" id="2255999at2759"/>
<keyword evidence="2" id="KW-0812">Transmembrane</keyword>
<feature type="compositionally biased region" description="Low complexity" evidence="1">
    <location>
        <begin position="173"/>
        <end position="189"/>
    </location>
</feature>
<accession>A0A367J2I2</accession>
<comment type="caution">
    <text evidence="3">The sequence shown here is derived from an EMBL/GenBank/DDBJ whole genome shotgun (WGS) entry which is preliminary data.</text>
</comment>
<dbReference type="AlphaFoldDB" id="A0A367J2I2"/>
<name>A0A367J2I2_RHIAZ</name>
<sequence length="189" mass="20677">MKISRHTSSRLHKKPAYTSSYDHTSISLISPSVTPQACCSFSPTYSSVTTATIDASDIFHIPSVTAVASQFDPGIGQSSLTRADFPVTTTPIQMVILIVGLIGGTAFIAAAMFLVVRKRRTAFGDNKKDSSDEGDEEQRMMAYLPELALTKQTNNEYQQMYNNNEPEKDNNNENKANNSSNSAAELSRN</sequence>
<evidence type="ECO:0000256" key="1">
    <source>
        <dbReference type="SAM" id="MobiDB-lite"/>
    </source>
</evidence>
<dbReference type="EMBL" id="PJQL01002446">
    <property type="protein sequence ID" value="RCH84154.1"/>
    <property type="molecule type" value="Genomic_DNA"/>
</dbReference>
<organism evidence="3 4">
    <name type="scientific">Rhizopus azygosporus</name>
    <name type="common">Rhizopus microsporus var. azygosporus</name>
    <dbReference type="NCBI Taxonomy" id="86630"/>
    <lineage>
        <taxon>Eukaryota</taxon>
        <taxon>Fungi</taxon>
        <taxon>Fungi incertae sedis</taxon>
        <taxon>Mucoromycota</taxon>
        <taxon>Mucoromycotina</taxon>
        <taxon>Mucoromycetes</taxon>
        <taxon>Mucorales</taxon>
        <taxon>Mucorineae</taxon>
        <taxon>Rhizopodaceae</taxon>
        <taxon>Rhizopus</taxon>
    </lineage>
</organism>
<keyword evidence="2" id="KW-0472">Membrane</keyword>
<feature type="compositionally biased region" description="Low complexity" evidence="1">
    <location>
        <begin position="154"/>
        <end position="164"/>
    </location>
</feature>
<feature type="region of interest" description="Disordered" evidence="1">
    <location>
        <begin position="154"/>
        <end position="189"/>
    </location>
</feature>
<dbReference type="Proteomes" id="UP000252139">
    <property type="component" value="Unassembled WGS sequence"/>
</dbReference>
<gene>
    <name evidence="3" type="ORF">CU097_005745</name>
</gene>
<keyword evidence="4" id="KW-1185">Reference proteome</keyword>
<protein>
    <submittedName>
        <fullName evidence="3">Uncharacterized protein</fullName>
    </submittedName>
</protein>
<feature type="transmembrane region" description="Helical" evidence="2">
    <location>
        <begin position="92"/>
        <end position="116"/>
    </location>
</feature>
<evidence type="ECO:0000313" key="4">
    <source>
        <dbReference type="Proteomes" id="UP000252139"/>
    </source>
</evidence>
<keyword evidence="2" id="KW-1133">Transmembrane helix</keyword>
<evidence type="ECO:0000313" key="3">
    <source>
        <dbReference type="EMBL" id="RCH84154.1"/>
    </source>
</evidence>
<reference evidence="3 4" key="1">
    <citation type="journal article" date="2018" name="G3 (Bethesda)">
        <title>Phylogenetic and Phylogenomic Definition of Rhizopus Species.</title>
        <authorList>
            <person name="Gryganskyi A.P."/>
            <person name="Golan J."/>
            <person name="Dolatabadi S."/>
            <person name="Mondo S."/>
            <person name="Robb S."/>
            <person name="Idnurm A."/>
            <person name="Muszewska A."/>
            <person name="Steczkiewicz K."/>
            <person name="Masonjones S."/>
            <person name="Liao H.L."/>
            <person name="Gajdeczka M.T."/>
            <person name="Anike F."/>
            <person name="Vuek A."/>
            <person name="Anishchenko I.M."/>
            <person name="Voigt K."/>
            <person name="de Hoog G.S."/>
            <person name="Smith M.E."/>
            <person name="Heitman J."/>
            <person name="Vilgalys R."/>
            <person name="Stajich J.E."/>
        </authorList>
    </citation>
    <scope>NUCLEOTIDE SEQUENCE [LARGE SCALE GENOMIC DNA]</scope>
    <source>
        <strain evidence="3 4">CBS 357.93</strain>
    </source>
</reference>